<evidence type="ECO:0000256" key="1">
    <source>
        <dbReference type="ARBA" id="ARBA00004776"/>
    </source>
</evidence>
<dbReference type="PANTHER" id="PTHR43179">
    <property type="entry name" value="RHAMNOSYLTRANSFERASE WBBL"/>
    <property type="match status" value="1"/>
</dbReference>
<comment type="similarity">
    <text evidence="2">Belongs to the glycosyltransferase 2 family.</text>
</comment>
<evidence type="ECO:0000259" key="5">
    <source>
        <dbReference type="Pfam" id="PF00535"/>
    </source>
</evidence>
<keyword evidence="3" id="KW-0328">Glycosyltransferase</keyword>
<gene>
    <name evidence="6" type="ORF">CAE01nite_35260</name>
</gene>
<dbReference type="InterPro" id="IPR001173">
    <property type="entry name" value="Glyco_trans_2-like"/>
</dbReference>
<evidence type="ECO:0000313" key="6">
    <source>
        <dbReference type="EMBL" id="GEO35801.1"/>
    </source>
</evidence>
<sequence>MTWNAADLVLDCLAGLAAQRLGDLAMDVVVVDNASTDGTADLVEQTYPQVRVVRGDVNRGFAGGNNVALREVATPFVILLNNDAVPGPDAVAALVRALRAAPADVAALTATVLLADRFRPPTADDPAADLVHGPDGTWVRDPRGPVTLVNSTGNVLRTDGYGVDRGWLADAARHRPEPDVFGFCGAAAILRTSALADVGLFDEDFFLYYEDSDLSWRLRLAGHRVQHCAAAVVHHVHAASTGEGSPLFRFHDGRNRLLMLTKDATAARAARAVGRYVLTTASIAVRRSQPWDHVLLRGRVLGSYARLLPAALRRRRAIGRAARVPRREVERLLVDPPSTATGGYRA</sequence>
<comment type="caution">
    <text evidence="6">The sequence shown here is derived from an EMBL/GenBank/DDBJ whole genome shotgun (WGS) entry which is preliminary data.</text>
</comment>
<keyword evidence="7" id="KW-1185">Reference proteome</keyword>
<name>A0A512DH55_9CELL</name>
<dbReference type="EMBL" id="BJYY01000023">
    <property type="protein sequence ID" value="GEO35801.1"/>
    <property type="molecule type" value="Genomic_DNA"/>
</dbReference>
<evidence type="ECO:0000256" key="3">
    <source>
        <dbReference type="ARBA" id="ARBA00022676"/>
    </source>
</evidence>
<reference evidence="6 7" key="1">
    <citation type="submission" date="2019-07" db="EMBL/GenBank/DDBJ databases">
        <title>Whole genome shotgun sequence of Cellulomonas aerilata NBRC 106308.</title>
        <authorList>
            <person name="Hosoyama A."/>
            <person name="Uohara A."/>
            <person name="Ohji S."/>
            <person name="Ichikawa N."/>
        </authorList>
    </citation>
    <scope>NUCLEOTIDE SEQUENCE [LARGE SCALE GENOMIC DNA]</scope>
    <source>
        <strain evidence="6 7">NBRC 106308</strain>
    </source>
</reference>
<dbReference type="InterPro" id="IPR029044">
    <property type="entry name" value="Nucleotide-diphossugar_trans"/>
</dbReference>
<proteinExistence type="inferred from homology"/>
<feature type="domain" description="Glycosyltransferase 2-like" evidence="5">
    <location>
        <begin position="2"/>
        <end position="110"/>
    </location>
</feature>
<dbReference type="GO" id="GO:0016757">
    <property type="term" value="F:glycosyltransferase activity"/>
    <property type="evidence" value="ECO:0007669"/>
    <property type="project" value="UniProtKB-KW"/>
</dbReference>
<dbReference type="Proteomes" id="UP000321181">
    <property type="component" value="Unassembled WGS sequence"/>
</dbReference>
<accession>A0A512DH55</accession>
<keyword evidence="4 6" id="KW-0808">Transferase</keyword>
<dbReference type="AlphaFoldDB" id="A0A512DH55"/>
<comment type="pathway">
    <text evidence="1">Cell wall biogenesis; cell wall polysaccharide biosynthesis.</text>
</comment>
<dbReference type="Gene3D" id="3.90.550.10">
    <property type="entry name" value="Spore Coat Polysaccharide Biosynthesis Protein SpsA, Chain A"/>
    <property type="match status" value="1"/>
</dbReference>
<dbReference type="Pfam" id="PF00535">
    <property type="entry name" value="Glycos_transf_2"/>
    <property type="match status" value="1"/>
</dbReference>
<evidence type="ECO:0000256" key="4">
    <source>
        <dbReference type="ARBA" id="ARBA00022679"/>
    </source>
</evidence>
<dbReference type="CDD" id="cd04186">
    <property type="entry name" value="GT_2_like_c"/>
    <property type="match status" value="1"/>
</dbReference>
<organism evidence="6 7">
    <name type="scientific">Cellulomonas aerilata</name>
    <dbReference type="NCBI Taxonomy" id="515326"/>
    <lineage>
        <taxon>Bacteria</taxon>
        <taxon>Bacillati</taxon>
        <taxon>Actinomycetota</taxon>
        <taxon>Actinomycetes</taxon>
        <taxon>Micrococcales</taxon>
        <taxon>Cellulomonadaceae</taxon>
        <taxon>Cellulomonas</taxon>
    </lineage>
</organism>
<dbReference type="PANTHER" id="PTHR43179:SF12">
    <property type="entry name" value="GALACTOFURANOSYLTRANSFERASE GLFT2"/>
    <property type="match status" value="1"/>
</dbReference>
<protein>
    <submittedName>
        <fullName evidence="6">Glycosyl transferase</fullName>
    </submittedName>
</protein>
<evidence type="ECO:0000313" key="7">
    <source>
        <dbReference type="Proteomes" id="UP000321181"/>
    </source>
</evidence>
<dbReference type="SUPFAM" id="SSF53448">
    <property type="entry name" value="Nucleotide-diphospho-sugar transferases"/>
    <property type="match status" value="1"/>
</dbReference>
<evidence type="ECO:0000256" key="2">
    <source>
        <dbReference type="ARBA" id="ARBA00006739"/>
    </source>
</evidence>